<name>R9P868_PSEHS</name>
<proteinExistence type="predicted"/>
<feature type="compositionally biased region" description="Low complexity" evidence="1">
    <location>
        <begin position="196"/>
        <end position="206"/>
    </location>
</feature>
<evidence type="ECO:0000313" key="2">
    <source>
        <dbReference type="EMBL" id="GAC97534.1"/>
    </source>
</evidence>
<gene>
    <name evidence="2" type="ORF">PHSY_005120</name>
</gene>
<feature type="compositionally biased region" description="Basic and acidic residues" evidence="1">
    <location>
        <begin position="149"/>
        <end position="169"/>
    </location>
</feature>
<dbReference type="AlphaFoldDB" id="R9P868"/>
<dbReference type="Proteomes" id="UP000014071">
    <property type="component" value="Unassembled WGS sequence"/>
</dbReference>
<feature type="region of interest" description="Disordered" evidence="1">
    <location>
        <begin position="1"/>
        <end position="229"/>
    </location>
</feature>
<dbReference type="EMBL" id="DF238810">
    <property type="protein sequence ID" value="GAC97534.1"/>
    <property type="molecule type" value="Genomic_DNA"/>
</dbReference>
<evidence type="ECO:0000313" key="3">
    <source>
        <dbReference type="Proteomes" id="UP000014071"/>
    </source>
</evidence>
<feature type="compositionally biased region" description="Polar residues" evidence="1">
    <location>
        <begin position="172"/>
        <end position="187"/>
    </location>
</feature>
<feature type="compositionally biased region" description="Basic and acidic residues" evidence="1">
    <location>
        <begin position="119"/>
        <end position="135"/>
    </location>
</feature>
<sequence length="229" mass="24629">MSESRFFVPSDSSNLRGSSEPSLSSCPKAGPKHQRSNSAPARTAWLAEEPARRESKAGLQTDLYKLHRHQSVQDVHSGLSKSPARSGPRLPSSVVSESRASVEGPAPISAESAAPRFKRAIEKAEERSSTNESERGAPSANDTAGPVEKSSEQPAHVDEEGAHSKRVESDIAQWTTQRHNNVIQRSLENSDKLPQASSSPSRAAAGGEEEARGVQPIPDDQSRYNLLSC</sequence>
<protein>
    <submittedName>
        <fullName evidence="2">Nascent polypeptide-associated complex alpha subunit Egd2</fullName>
    </submittedName>
</protein>
<feature type="compositionally biased region" description="Polar residues" evidence="1">
    <location>
        <begin position="10"/>
        <end position="25"/>
    </location>
</feature>
<organism evidence="2 3">
    <name type="scientific">Pseudozyma hubeiensis (strain SY62)</name>
    <name type="common">Yeast</name>
    <dbReference type="NCBI Taxonomy" id="1305764"/>
    <lineage>
        <taxon>Eukaryota</taxon>
        <taxon>Fungi</taxon>
        <taxon>Dikarya</taxon>
        <taxon>Basidiomycota</taxon>
        <taxon>Ustilaginomycotina</taxon>
        <taxon>Ustilaginomycetes</taxon>
        <taxon>Ustilaginales</taxon>
        <taxon>Ustilaginaceae</taxon>
        <taxon>Pseudozyma</taxon>
    </lineage>
</organism>
<dbReference type="GeneID" id="24110400"/>
<feature type="compositionally biased region" description="Low complexity" evidence="1">
    <location>
        <begin position="92"/>
        <end position="103"/>
    </location>
</feature>
<reference evidence="3" key="1">
    <citation type="journal article" date="2013" name="Genome Announc.">
        <title>Draft genome sequence of the basidiomycetous yeast-like fungus Pseudozyma hubeiensis SY62, which produces an abundant amount of the biosurfactant mannosylerythritol lipids.</title>
        <authorList>
            <person name="Konishi M."/>
            <person name="Hatada Y."/>
            <person name="Horiuchi J."/>
        </authorList>
    </citation>
    <scope>NUCLEOTIDE SEQUENCE [LARGE SCALE GENOMIC DNA]</scope>
    <source>
        <strain evidence="3">SY62</strain>
    </source>
</reference>
<keyword evidence="3" id="KW-1185">Reference proteome</keyword>
<accession>R9P868</accession>
<evidence type="ECO:0000256" key="1">
    <source>
        <dbReference type="SAM" id="MobiDB-lite"/>
    </source>
</evidence>
<dbReference type="RefSeq" id="XP_012191121.1">
    <property type="nucleotide sequence ID" value="XM_012335731.1"/>
</dbReference>
<dbReference type="HOGENOM" id="CLU_1210287_0_0_1"/>